<dbReference type="PANTHER" id="PTHR42834">
    <property type="entry name" value="ENDONUCLEASE/EXONUCLEASE/PHOSPHATASE FAMILY PROTEIN (AFU_ORTHOLOGUE AFUA_3G09210)"/>
    <property type="match status" value="1"/>
</dbReference>
<keyword evidence="5" id="KW-1185">Reference proteome</keyword>
<dbReference type="Gene3D" id="2.150.10.10">
    <property type="entry name" value="Serralysin-like metalloprotease, C-terminal"/>
    <property type="match status" value="1"/>
</dbReference>
<dbReference type="STRING" id="1379903.ATO8_10904"/>
<reference evidence="4 5" key="1">
    <citation type="journal article" date="2014" name="Antonie Van Leeuwenhoek">
        <title>Roseivivax atlanticus sp. nov., isolated from surface seawater of the Atlantic Ocean.</title>
        <authorList>
            <person name="Li G."/>
            <person name="Lai Q."/>
            <person name="Liu X."/>
            <person name="Sun F."/>
            <person name="Shao Z."/>
        </authorList>
    </citation>
    <scope>NUCLEOTIDE SEQUENCE [LARGE SCALE GENOMIC DNA]</scope>
    <source>
        <strain evidence="4 5">22II-s10s</strain>
    </source>
</reference>
<evidence type="ECO:0000259" key="3">
    <source>
        <dbReference type="PROSITE" id="PS51841"/>
    </source>
</evidence>
<dbReference type="InterPro" id="IPR018511">
    <property type="entry name" value="Hemolysin-typ_Ca-bd_CS"/>
</dbReference>
<dbReference type="CDD" id="cd04486">
    <property type="entry name" value="YhcR_OBF_like"/>
    <property type="match status" value="1"/>
</dbReference>
<dbReference type="GO" id="GO:0004519">
    <property type="term" value="F:endonuclease activity"/>
    <property type="evidence" value="ECO:0007669"/>
    <property type="project" value="UniProtKB-KW"/>
</dbReference>
<comment type="caution">
    <text evidence="4">The sequence shown here is derived from an EMBL/GenBank/DDBJ whole genome shotgun (WGS) entry which is preliminary data.</text>
</comment>
<dbReference type="GO" id="GO:0007156">
    <property type="term" value="P:homophilic cell adhesion via plasma membrane adhesion molecules"/>
    <property type="evidence" value="ECO:0007669"/>
    <property type="project" value="InterPro"/>
</dbReference>
<dbReference type="GO" id="GO:0004527">
    <property type="term" value="F:exonuclease activity"/>
    <property type="evidence" value="ECO:0007669"/>
    <property type="project" value="UniProtKB-KW"/>
</dbReference>
<feature type="domain" description="LTD" evidence="3">
    <location>
        <begin position="221"/>
        <end position="363"/>
    </location>
</feature>
<dbReference type="RefSeq" id="WP_051487699.1">
    <property type="nucleotide sequence ID" value="NZ_AQQW01000006.1"/>
</dbReference>
<keyword evidence="4" id="KW-0540">Nuclease</keyword>
<dbReference type="PROSITE" id="PS00330">
    <property type="entry name" value="HEMOLYSIN_CALCIUM"/>
    <property type="match status" value="1"/>
</dbReference>
<dbReference type="PANTHER" id="PTHR42834:SF1">
    <property type="entry name" value="ENDONUCLEASE_EXONUCLEASE_PHOSPHATASE FAMILY PROTEIN (AFU_ORTHOLOGUE AFUA_3G09210)"/>
    <property type="match status" value="1"/>
</dbReference>
<protein>
    <submittedName>
        <fullName evidence="4">Endonuclease/exonuclease/phosphatase domain-containing protein</fullName>
    </submittedName>
</protein>
<dbReference type="EMBL" id="AQQW01000006">
    <property type="protein sequence ID" value="ETW12521.1"/>
    <property type="molecule type" value="Genomic_DNA"/>
</dbReference>
<feature type="compositionally biased region" description="Polar residues" evidence="1">
    <location>
        <begin position="347"/>
        <end position="361"/>
    </location>
</feature>
<feature type="domain" description="Cadherin" evidence="2">
    <location>
        <begin position="131"/>
        <end position="238"/>
    </location>
</feature>
<proteinExistence type="predicted"/>
<dbReference type="eggNOG" id="COG2374">
    <property type="taxonomic scope" value="Bacteria"/>
</dbReference>
<feature type="domain" description="LTD" evidence="3">
    <location>
        <begin position="377"/>
        <end position="535"/>
    </location>
</feature>
<dbReference type="InterPro" id="IPR001322">
    <property type="entry name" value="Lamin_tail_dom"/>
</dbReference>
<organism evidence="4 5">
    <name type="scientific">Roseivivax marinus</name>
    <dbReference type="NCBI Taxonomy" id="1379903"/>
    <lineage>
        <taxon>Bacteria</taxon>
        <taxon>Pseudomonadati</taxon>
        <taxon>Pseudomonadota</taxon>
        <taxon>Alphaproteobacteria</taxon>
        <taxon>Rhodobacterales</taxon>
        <taxon>Roseobacteraceae</taxon>
        <taxon>Roseivivax</taxon>
    </lineage>
</organism>
<dbReference type="InterPro" id="IPR002126">
    <property type="entry name" value="Cadherin-like_dom"/>
</dbReference>
<dbReference type="NCBIfam" id="NF033681">
    <property type="entry name" value="ExeM_NucH_DNase"/>
    <property type="match status" value="1"/>
</dbReference>
<keyword evidence="4" id="KW-0255">Endonuclease</keyword>
<evidence type="ECO:0000259" key="2">
    <source>
        <dbReference type="PROSITE" id="PS50268"/>
    </source>
</evidence>
<keyword evidence="4" id="KW-0269">Exonuclease</keyword>
<dbReference type="PROSITE" id="PS51841">
    <property type="entry name" value="LTD"/>
    <property type="match status" value="2"/>
</dbReference>
<dbReference type="Gene3D" id="2.60.40.60">
    <property type="entry name" value="Cadherins"/>
    <property type="match status" value="1"/>
</dbReference>
<feature type="region of interest" description="Disordered" evidence="1">
    <location>
        <begin position="347"/>
        <end position="381"/>
    </location>
</feature>
<dbReference type="Pfam" id="PF00353">
    <property type="entry name" value="HemolysinCabind"/>
    <property type="match status" value="1"/>
</dbReference>
<dbReference type="InterPro" id="IPR011049">
    <property type="entry name" value="Serralysin-like_metalloprot_C"/>
</dbReference>
<keyword evidence="4" id="KW-0378">Hydrolase</keyword>
<dbReference type="Gene3D" id="3.60.10.10">
    <property type="entry name" value="Endonuclease/exonuclease/phosphatase"/>
    <property type="match status" value="1"/>
</dbReference>
<dbReference type="Proteomes" id="UP000019063">
    <property type="component" value="Unassembled WGS sequence"/>
</dbReference>
<dbReference type="InterPro" id="IPR015919">
    <property type="entry name" value="Cadherin-like_sf"/>
</dbReference>
<dbReference type="PRINTS" id="PR00313">
    <property type="entry name" value="CABNDNGRPT"/>
</dbReference>
<dbReference type="SUPFAM" id="SSF56219">
    <property type="entry name" value="DNase I-like"/>
    <property type="match status" value="1"/>
</dbReference>
<evidence type="ECO:0000313" key="5">
    <source>
        <dbReference type="Proteomes" id="UP000019063"/>
    </source>
</evidence>
<dbReference type="InterPro" id="IPR047971">
    <property type="entry name" value="ExeM-like"/>
</dbReference>
<name>W4HK68_9RHOB</name>
<dbReference type="SUPFAM" id="SSF74853">
    <property type="entry name" value="Lamin A/C globular tail domain"/>
    <property type="match status" value="1"/>
</dbReference>
<dbReference type="SUPFAM" id="SSF49313">
    <property type="entry name" value="Cadherin-like"/>
    <property type="match status" value="1"/>
</dbReference>
<dbReference type="PROSITE" id="PS50268">
    <property type="entry name" value="CADHERIN_2"/>
    <property type="match status" value="1"/>
</dbReference>
<gene>
    <name evidence="4" type="ORF">ATO8_10904</name>
</gene>
<dbReference type="GO" id="GO:0016020">
    <property type="term" value="C:membrane"/>
    <property type="evidence" value="ECO:0007669"/>
    <property type="project" value="InterPro"/>
</dbReference>
<evidence type="ECO:0000313" key="4">
    <source>
        <dbReference type="EMBL" id="ETW12521.1"/>
    </source>
</evidence>
<dbReference type="Pfam" id="PF00932">
    <property type="entry name" value="LTD"/>
    <property type="match status" value="1"/>
</dbReference>
<dbReference type="InterPro" id="IPR036415">
    <property type="entry name" value="Lamin_tail_dom_sf"/>
</dbReference>
<dbReference type="InterPro" id="IPR001343">
    <property type="entry name" value="Hemolysn_Ca-bd"/>
</dbReference>
<accession>W4HK68</accession>
<dbReference type="PATRIC" id="fig|1317118.6.peg.2248"/>
<evidence type="ECO:0000256" key="1">
    <source>
        <dbReference type="SAM" id="MobiDB-lite"/>
    </source>
</evidence>
<sequence>MPLSFGNFVFGSFGPDSLIGGARGERIFGQFGDDTIRGGAGDDRIFGGFGDDSAEGGPGDDTFYGGLGTDTAIFAGSYADYDIVTQGRFFQRVTVSSEAEGTDRLYQTEALHFAADDATIWLDGRNNAPVLTAAETVTVAENTTAVDAGITVADYEGDAVTLSLEGADAGLFTLAQDGTLAFSTAPDYEAPADADIDNVYNLTVVATDAGGAETRRAVEVTVTDVEEITTAEARINEFHYDNAGADTGEFVEVRLAADVSPADFSLVLYNGNGSGQYATYDLPDAPATVRDGFAYYVVETPGLQNGSPDGLALVWQDDTVVEFLSYEGTLTAADGPAAGMTSTDIGVSEPSDTPVGQSLQRTAEGDWTGPEAETRGDDNDFVPPARIVITEIMQNPSAVSDTDGEYFEVYNAGENAIDLDGWTISDDGSDSHVISAPDGLIVAPGDYLVLARNGDSDANGGIEADYVYSGINLANGADEVILTDTLGREIDRVAYDGGPAFPDPNGASMELTDPALDNSDGTNWETADTAFGAGDLGSPGKANDDDSGEPVEFVARLNELHYDNDGADTGEFVEVRVASGADVSATQVVLYNGSNGASYETVALPGTPSGSDADWDYYTLEIAGIQNGAPDGVALVNGGEVIEFLSYGGTFTATNGPAAGMTSTDIGAAESGDTLAGLSLQRGVGDTWFGPVAETPGAANDDGTAPDAPVINELRISSGGASDDNSNFVELYGTPGQSFDGLTLLAVSGEFAPGQVDYAISLEGAVADENGFLLVGEASNPELGAGDVGVDGLDFFGSPQTFLLVENFTGTAGEDLDTDDDGAFDGDIGTVLTGVSLTDGDDNPDVNYSADVFGPDGSFTPAGLARATDGDGAFALLPFDDTSGDTPGATNETGDPVEPGETTLISAVQGSGGASPLAGQTVTVEAVVTAVRGNNFFLQEEDADADGDASTSEGVYVFLDANPLNLDLPSLGDTVSVSGTVTEYFDLTEIADVTDITVVAGDTPLPTPADIGLSGDAMPDYEAVEGMRIALSSATDDPLTVIENFNFDRFGQITVSAGTQTQPTQLYDPETEQGAIQQLMQANLNNRLLIDDGFSGQNPDAFAFAPAGVGDNGNGYIDSGDTFTEAGPTLRLGAEIDGPVTGVVTYGFGEYALLPDGILPIDEETNSGARPDAPADVGGDVQVAGFNVLNYFTTLDTGDNMTGPGGTLEPRGATSADDLERQTAKLVDAALTTGAEVFALQEIENNGFGPDSAIATFVAALNAEAAARGTGQVFDYVDPTGGAEDAFLGTDAITTGLIYDTTELNLLASDYLVFDEASAAGTYDLADQIASQTGNDIEIGNFQRNRPTVAATFIETDGIQAFTVSSVHFKSKGDSGLADVEADAVEFLAANPGATGVQSLLDALRADPNFDAGDGQGFWNGVRTDAAQELTEWFEAGSPDAYAGTGADDVLIIGDFNAYAMEDPTQTLASDEGYVDLIDRFIGQDEAYSYVFDGQRGTLDQAMASTSLDDNVSGLAEWHINADEPDLLSYNSRFTDAAFYSDGPFASSDHDPVIVGLDLDDLITT</sequence>
<dbReference type="CDD" id="cd11304">
    <property type="entry name" value="Cadherin_repeat"/>
    <property type="match status" value="1"/>
</dbReference>
<dbReference type="Gene3D" id="2.60.40.1260">
    <property type="entry name" value="Lamin Tail domain"/>
    <property type="match status" value="1"/>
</dbReference>
<dbReference type="GO" id="GO:0005509">
    <property type="term" value="F:calcium ion binding"/>
    <property type="evidence" value="ECO:0007669"/>
    <property type="project" value="InterPro"/>
</dbReference>
<dbReference type="eggNOG" id="COG5337">
    <property type="taxonomic scope" value="Bacteria"/>
</dbReference>
<dbReference type="eggNOG" id="COG2931">
    <property type="taxonomic scope" value="Bacteria"/>
</dbReference>
<dbReference type="SUPFAM" id="SSF51120">
    <property type="entry name" value="beta-Roll"/>
    <property type="match status" value="1"/>
</dbReference>
<dbReference type="InterPro" id="IPR036691">
    <property type="entry name" value="Endo/exonu/phosph_ase_sf"/>
</dbReference>
<dbReference type="eggNOG" id="COG0737">
    <property type="taxonomic scope" value="Bacteria"/>
</dbReference>